<accession>A0ACB7HYX8</accession>
<keyword evidence="2" id="KW-1185">Reference proteome</keyword>
<evidence type="ECO:0000313" key="2">
    <source>
        <dbReference type="Proteomes" id="UP000091857"/>
    </source>
</evidence>
<proteinExistence type="predicted"/>
<sequence length="39" mass="4512">MASSMLSLAPASFSMHEILNVLLVSFCFSIFLFFLRRER</sequence>
<reference evidence="2" key="1">
    <citation type="journal article" date="2016" name="Nat. Biotechnol.">
        <title>Sequencing wild and cultivated cassava and related species reveals extensive interspecific hybridization and genetic diversity.</title>
        <authorList>
            <person name="Bredeson J.V."/>
            <person name="Lyons J.B."/>
            <person name="Prochnik S.E."/>
            <person name="Wu G.A."/>
            <person name="Ha C.M."/>
            <person name="Edsinger-Gonzales E."/>
            <person name="Grimwood J."/>
            <person name="Schmutz J."/>
            <person name="Rabbi I.Y."/>
            <person name="Egesi C."/>
            <person name="Nauluvula P."/>
            <person name="Lebot V."/>
            <person name="Ndunguru J."/>
            <person name="Mkamilo G."/>
            <person name="Bart R.S."/>
            <person name="Setter T.L."/>
            <person name="Gleadow R.M."/>
            <person name="Kulakow P."/>
            <person name="Ferguson M.E."/>
            <person name="Rounsley S."/>
            <person name="Rokhsar D.S."/>
        </authorList>
    </citation>
    <scope>NUCLEOTIDE SEQUENCE [LARGE SCALE GENOMIC DNA]</scope>
    <source>
        <strain evidence="2">cv. AM560-2</strain>
    </source>
</reference>
<dbReference type="EMBL" id="CM004389">
    <property type="protein sequence ID" value="KAG8656823.1"/>
    <property type="molecule type" value="Genomic_DNA"/>
</dbReference>
<evidence type="ECO:0000313" key="1">
    <source>
        <dbReference type="EMBL" id="KAG8656823.1"/>
    </source>
</evidence>
<gene>
    <name evidence="1" type="ORF">MANES_03G011101v8</name>
</gene>
<protein>
    <submittedName>
        <fullName evidence="1">Uncharacterized protein</fullName>
    </submittedName>
</protein>
<dbReference type="Proteomes" id="UP000091857">
    <property type="component" value="Chromosome 3"/>
</dbReference>
<name>A0ACB7HYX8_MANES</name>
<comment type="caution">
    <text evidence="1">The sequence shown here is derived from an EMBL/GenBank/DDBJ whole genome shotgun (WGS) entry which is preliminary data.</text>
</comment>
<organism evidence="1 2">
    <name type="scientific">Manihot esculenta</name>
    <name type="common">Cassava</name>
    <name type="synonym">Jatropha manihot</name>
    <dbReference type="NCBI Taxonomy" id="3983"/>
    <lineage>
        <taxon>Eukaryota</taxon>
        <taxon>Viridiplantae</taxon>
        <taxon>Streptophyta</taxon>
        <taxon>Embryophyta</taxon>
        <taxon>Tracheophyta</taxon>
        <taxon>Spermatophyta</taxon>
        <taxon>Magnoliopsida</taxon>
        <taxon>eudicotyledons</taxon>
        <taxon>Gunneridae</taxon>
        <taxon>Pentapetalae</taxon>
        <taxon>rosids</taxon>
        <taxon>fabids</taxon>
        <taxon>Malpighiales</taxon>
        <taxon>Euphorbiaceae</taxon>
        <taxon>Crotonoideae</taxon>
        <taxon>Manihoteae</taxon>
        <taxon>Manihot</taxon>
    </lineage>
</organism>